<protein>
    <submittedName>
        <fullName evidence="1">Uncharacterized protein</fullName>
    </submittedName>
</protein>
<reference evidence="1" key="1">
    <citation type="journal article" date="2014" name="Int. J. Syst. Evol. Microbiol.">
        <title>Complete genome sequence of Corynebacterium casei LMG S-19264T (=DSM 44701T), isolated from a smear-ripened cheese.</title>
        <authorList>
            <consortium name="US DOE Joint Genome Institute (JGI-PGF)"/>
            <person name="Walter F."/>
            <person name="Albersmeier A."/>
            <person name="Kalinowski J."/>
            <person name="Ruckert C."/>
        </authorList>
    </citation>
    <scope>NUCLEOTIDE SEQUENCE</scope>
    <source>
        <strain evidence="1">CGMCC 1.10749</strain>
    </source>
</reference>
<accession>A0A8H9FVA7</accession>
<reference evidence="1" key="2">
    <citation type="submission" date="2020-09" db="EMBL/GenBank/DDBJ databases">
        <authorList>
            <person name="Sun Q."/>
            <person name="Zhou Y."/>
        </authorList>
    </citation>
    <scope>NUCLEOTIDE SEQUENCE</scope>
    <source>
        <strain evidence="1">CGMCC 1.10749</strain>
    </source>
</reference>
<organism evidence="1 2">
    <name type="scientific">Knoellia flava</name>
    <dbReference type="NCBI Taxonomy" id="913969"/>
    <lineage>
        <taxon>Bacteria</taxon>
        <taxon>Bacillati</taxon>
        <taxon>Actinomycetota</taxon>
        <taxon>Actinomycetes</taxon>
        <taxon>Micrococcales</taxon>
        <taxon>Intrasporangiaceae</taxon>
        <taxon>Knoellia</taxon>
    </lineage>
</organism>
<dbReference type="InterPro" id="IPR040871">
    <property type="entry name" value="HopA1"/>
</dbReference>
<sequence>MSTWAPEHASRVLTAYKVLREAPTDASPADVLYRDWYAVRPPRSAPHDRWAAPVAGTARAAHAGSARWSQEDTEVVATGIAGIVVVATPTGRRALCRGEYVTTRGRPGFPPRTGDRVRVLDRPGSVIQEGWWRTWGGRWDPSSVPAGLVRVYLRPAAGEVGRLVRAVTSVLDADGLWMLKVAASAEQLDRPDAVVLYLAGPRRHRVRRAVVEALTGLTTGEPPALTARLGEGIGWAEDPGTGASFGEVRCAAVATAYARLAGEVVDAGAWLDLVADELRSTGVDPSAPHRGTRATESA</sequence>
<comment type="caution">
    <text evidence="1">The sequence shown here is derived from an EMBL/GenBank/DDBJ whole genome shotgun (WGS) entry which is preliminary data.</text>
</comment>
<name>A0A8H9FVA7_9MICO</name>
<evidence type="ECO:0000313" key="1">
    <source>
        <dbReference type="EMBL" id="GGB77070.1"/>
    </source>
</evidence>
<dbReference type="EMBL" id="BMEA01000001">
    <property type="protein sequence ID" value="GGB77070.1"/>
    <property type="molecule type" value="Genomic_DNA"/>
</dbReference>
<dbReference type="Pfam" id="PF17914">
    <property type="entry name" value="HopA1"/>
    <property type="match status" value="1"/>
</dbReference>
<gene>
    <name evidence="1" type="ORF">GCM10011314_15880</name>
</gene>
<dbReference type="Proteomes" id="UP000628079">
    <property type="component" value="Unassembled WGS sequence"/>
</dbReference>
<proteinExistence type="predicted"/>
<evidence type="ECO:0000313" key="2">
    <source>
        <dbReference type="Proteomes" id="UP000628079"/>
    </source>
</evidence>
<dbReference type="AlphaFoldDB" id="A0A8H9FVA7"/>
<dbReference type="RefSeq" id="WP_035948220.1">
    <property type="nucleotide sequence ID" value="NZ_BMEA01000001.1"/>
</dbReference>